<name>A0A2Z2HYY2_9EURY</name>
<dbReference type="Proteomes" id="UP000250088">
    <property type="component" value="Chromosome"/>
</dbReference>
<proteinExistence type="predicted"/>
<organism evidence="1 2">
    <name type="scientific">Natrarchaeobaculum aegyptiacum</name>
    <dbReference type="NCBI Taxonomy" id="745377"/>
    <lineage>
        <taxon>Archaea</taxon>
        <taxon>Methanobacteriati</taxon>
        <taxon>Methanobacteriota</taxon>
        <taxon>Stenosarchaea group</taxon>
        <taxon>Halobacteria</taxon>
        <taxon>Halobacteriales</taxon>
        <taxon>Natrialbaceae</taxon>
        <taxon>Natrarchaeobaculum</taxon>
    </lineage>
</organism>
<sequence length="102" mass="11595">MDSGGDVSSTARGAHTTAVGALYASSDGTHYTDWQLERRLDRGTWRHCLSQQRPERHLFEDAAGRLVLVERIALDGAPPWLEIRVDDERAWAVDTRPRRPRE</sequence>
<evidence type="ECO:0000313" key="1">
    <source>
        <dbReference type="EMBL" id="ARS91635.1"/>
    </source>
</evidence>
<reference evidence="2" key="1">
    <citation type="submission" date="2017-02" db="EMBL/GenBank/DDBJ databases">
        <title>Natronthermophilus aegyptiacus gen. nov.,sp. nov., an aerobic, extremely halophilic alkalithermophilic archaeon isolated from the athalassohaline Wadi An Natrun, Egypt.</title>
        <authorList>
            <person name="Zhao B."/>
        </authorList>
    </citation>
    <scope>NUCLEOTIDE SEQUENCE [LARGE SCALE GENOMIC DNA]</scope>
    <source>
        <strain evidence="2">JW/NM-HA 15</strain>
    </source>
</reference>
<dbReference type="AlphaFoldDB" id="A0A2Z2HYY2"/>
<accession>A0A2Z2HYY2</accession>
<dbReference type="EMBL" id="CP019893">
    <property type="protein sequence ID" value="ARS91635.1"/>
    <property type="molecule type" value="Genomic_DNA"/>
</dbReference>
<dbReference type="OrthoDB" id="170784at2157"/>
<keyword evidence="2" id="KW-1185">Reference proteome</keyword>
<protein>
    <submittedName>
        <fullName evidence="1">Uncharacterized protein</fullName>
    </submittedName>
</protein>
<dbReference type="KEGG" id="naj:B1756_02210"/>
<evidence type="ECO:0000313" key="2">
    <source>
        <dbReference type="Proteomes" id="UP000250088"/>
    </source>
</evidence>
<gene>
    <name evidence="1" type="ORF">B1756_02210</name>
</gene>